<feature type="compositionally biased region" description="Low complexity" evidence="1">
    <location>
        <begin position="439"/>
        <end position="453"/>
    </location>
</feature>
<sequence>MRDSRILRVVVAAISAALLFIVSAIPAWSMTVTFVRHGESQANAAHIIETDIPGRGLTERGHAEAAAVAEILARNGHDKAYSSPLLRTLETARHFADDDSEITRLEGMREIPGGWFEGARDDSGLERLLYGLPGIAWALGLRFIPVLGSEDGNAFDARVDAALRQIHADYLAGETQNPVVFGHGGTIMFWTMMNVDNPDLLLMLTHTLGNTETVVIEGSPDEGWTLVSWAGVEVSRTPSLPTTLFVRTRDLLVAPQTALYNLGQALRTGDVVTVVEALRDGILDVVTTAVRYVPNVVRDIVDSVLEREAQQPPQTSAERLETAGDRSRSDTGPGVTAPASGAPAATPEARPARAEVTTELTAELTTELTAGPRPGPGAEPESAPGSAEETDLAAVPALKPHGATDLSTGNKVEPEPVRGVSRPRATLRDTAGQPTSVPAGAGAAAAGTSKAGAVTRCRACA</sequence>
<evidence type="ECO:0000313" key="2">
    <source>
        <dbReference type="EMBL" id="GAT14988.1"/>
    </source>
</evidence>
<dbReference type="CDD" id="cd07067">
    <property type="entry name" value="HP_PGM_like"/>
    <property type="match status" value="1"/>
</dbReference>
<dbReference type="InterPro" id="IPR029033">
    <property type="entry name" value="His_PPase_superfam"/>
</dbReference>
<evidence type="ECO:0000256" key="1">
    <source>
        <dbReference type="SAM" id="MobiDB-lite"/>
    </source>
</evidence>
<gene>
    <name evidence="2" type="ORF">RMCT_1958</name>
</gene>
<dbReference type="PANTHER" id="PTHR48100">
    <property type="entry name" value="BROAD-SPECIFICITY PHOSPHATASE YOR283W-RELATED"/>
    <property type="match status" value="1"/>
</dbReference>
<dbReference type="SMART" id="SM00855">
    <property type="entry name" value="PGAM"/>
    <property type="match status" value="1"/>
</dbReference>
<name>A0A100XEE4_MYCTH</name>
<dbReference type="GO" id="GO:0005737">
    <property type="term" value="C:cytoplasm"/>
    <property type="evidence" value="ECO:0007669"/>
    <property type="project" value="TreeGrafter"/>
</dbReference>
<feature type="region of interest" description="Disordered" evidence="1">
    <location>
        <begin position="307"/>
        <end position="454"/>
    </location>
</feature>
<dbReference type="RefSeq" id="WP_081475527.1">
    <property type="nucleotide sequence ID" value="NZ_BCTB01000009.1"/>
</dbReference>
<dbReference type="PANTHER" id="PTHR48100:SF62">
    <property type="entry name" value="GLUCOSYL-3-PHOSPHOGLYCERATE PHOSPHATASE"/>
    <property type="match status" value="1"/>
</dbReference>
<feature type="compositionally biased region" description="Basic and acidic residues" evidence="1">
    <location>
        <begin position="318"/>
        <end position="329"/>
    </location>
</feature>
<comment type="caution">
    <text evidence="2">The sequence shown here is derived from an EMBL/GenBank/DDBJ whole genome shotgun (WGS) entry which is preliminary data.</text>
</comment>
<dbReference type="EMBL" id="BCTB01000009">
    <property type="protein sequence ID" value="GAT14988.1"/>
    <property type="molecule type" value="Genomic_DNA"/>
</dbReference>
<dbReference type="Proteomes" id="UP000069654">
    <property type="component" value="Unassembled WGS sequence"/>
</dbReference>
<protein>
    <submittedName>
        <fullName evidence="2">Fructose-2,6-bisphosphatase</fullName>
    </submittedName>
</protein>
<dbReference type="SUPFAM" id="SSF53254">
    <property type="entry name" value="Phosphoglycerate mutase-like"/>
    <property type="match status" value="1"/>
</dbReference>
<accession>A0A100XEE4</accession>
<proteinExistence type="predicted"/>
<dbReference type="Pfam" id="PF00300">
    <property type="entry name" value="His_Phos_1"/>
    <property type="match status" value="1"/>
</dbReference>
<dbReference type="AlphaFoldDB" id="A0A100XEE4"/>
<dbReference type="Gene3D" id="3.40.50.1240">
    <property type="entry name" value="Phosphoglycerate mutase-like"/>
    <property type="match status" value="1"/>
</dbReference>
<dbReference type="InterPro" id="IPR050275">
    <property type="entry name" value="PGM_Phosphatase"/>
</dbReference>
<dbReference type="InterPro" id="IPR013078">
    <property type="entry name" value="His_Pase_superF_clade-1"/>
</dbReference>
<reference evidence="3" key="2">
    <citation type="submission" date="2016-02" db="EMBL/GenBank/DDBJ databases">
        <title>Draft genome sequence of five rapidly growing Mycobacterium species.</title>
        <authorList>
            <person name="Katahira K."/>
            <person name="Gotou Y."/>
            <person name="Iida K."/>
            <person name="Ogura Y."/>
            <person name="Hayashi T."/>
        </authorList>
    </citation>
    <scope>NUCLEOTIDE SEQUENCE [LARGE SCALE GENOMIC DNA]</scope>
    <source>
        <strain evidence="3">JCM6362</strain>
    </source>
</reference>
<dbReference type="OrthoDB" id="9793115at2"/>
<dbReference type="STRING" id="1797.RMCT_1958"/>
<evidence type="ECO:0000313" key="3">
    <source>
        <dbReference type="Proteomes" id="UP000069654"/>
    </source>
</evidence>
<reference evidence="2 3" key="1">
    <citation type="journal article" date="2016" name="Genome Announc.">
        <title>Draft Genome Sequences of Five Rapidly Growing Mycobacterium Species, M. thermoresistibile, M. fortuitum subsp. acetamidolyticum, M. canariasense, M. brisbanense, and M. novocastrense.</title>
        <authorList>
            <person name="Katahira K."/>
            <person name="Ogura Y."/>
            <person name="Gotoh Y."/>
            <person name="Hayashi T."/>
        </authorList>
    </citation>
    <scope>NUCLEOTIDE SEQUENCE [LARGE SCALE GENOMIC DNA]</scope>
    <source>
        <strain evidence="2 3">JCM6362</strain>
    </source>
</reference>
<organism evidence="2 3">
    <name type="scientific">Mycolicibacterium thermoresistibile</name>
    <name type="common">Mycobacterium thermoresistibile</name>
    <dbReference type="NCBI Taxonomy" id="1797"/>
    <lineage>
        <taxon>Bacteria</taxon>
        <taxon>Bacillati</taxon>
        <taxon>Actinomycetota</taxon>
        <taxon>Actinomycetes</taxon>
        <taxon>Mycobacteriales</taxon>
        <taxon>Mycobacteriaceae</taxon>
        <taxon>Mycolicibacterium</taxon>
    </lineage>
</organism>
<dbReference type="GO" id="GO:0016791">
    <property type="term" value="F:phosphatase activity"/>
    <property type="evidence" value="ECO:0007669"/>
    <property type="project" value="TreeGrafter"/>
</dbReference>
<feature type="compositionally biased region" description="Low complexity" evidence="1">
    <location>
        <begin position="331"/>
        <end position="387"/>
    </location>
</feature>